<feature type="chain" id="PRO_5045096331" evidence="2">
    <location>
        <begin position="25"/>
        <end position="547"/>
    </location>
</feature>
<dbReference type="EMBL" id="JAGRPV010000001">
    <property type="protein sequence ID" value="MDI4643739.1"/>
    <property type="molecule type" value="Genomic_DNA"/>
</dbReference>
<evidence type="ECO:0000256" key="1">
    <source>
        <dbReference type="SAM" id="MobiDB-lite"/>
    </source>
</evidence>
<dbReference type="Proteomes" id="UP001161691">
    <property type="component" value="Unassembled WGS sequence"/>
</dbReference>
<dbReference type="PROSITE" id="PS51257">
    <property type="entry name" value="PROKAR_LIPOPROTEIN"/>
    <property type="match status" value="1"/>
</dbReference>
<feature type="region of interest" description="Disordered" evidence="1">
    <location>
        <begin position="31"/>
        <end position="54"/>
    </location>
</feature>
<dbReference type="Pfam" id="PF01547">
    <property type="entry name" value="SBP_bac_1"/>
    <property type="match status" value="1"/>
</dbReference>
<dbReference type="PANTHER" id="PTHR43649:SF12">
    <property type="entry name" value="DIACETYLCHITOBIOSE BINDING PROTEIN DASA"/>
    <property type="match status" value="1"/>
</dbReference>
<proteinExistence type="predicted"/>
<keyword evidence="4" id="KW-1185">Reference proteome</keyword>
<protein>
    <submittedName>
        <fullName evidence="3">Extracellular solute-binding protein</fullName>
    </submittedName>
</protein>
<dbReference type="RefSeq" id="WP_282906789.1">
    <property type="nucleotide sequence ID" value="NZ_JAGRPV010000001.1"/>
</dbReference>
<name>A0ABT6TAE1_9BACL</name>
<evidence type="ECO:0000313" key="4">
    <source>
        <dbReference type="Proteomes" id="UP001161691"/>
    </source>
</evidence>
<evidence type="ECO:0000313" key="3">
    <source>
        <dbReference type="EMBL" id="MDI4643739.1"/>
    </source>
</evidence>
<evidence type="ECO:0000256" key="2">
    <source>
        <dbReference type="SAM" id="SignalP"/>
    </source>
</evidence>
<dbReference type="Gene3D" id="3.40.190.10">
    <property type="entry name" value="Periplasmic binding protein-like II"/>
    <property type="match status" value="2"/>
</dbReference>
<dbReference type="SUPFAM" id="SSF53850">
    <property type="entry name" value="Periplasmic binding protein-like II"/>
    <property type="match status" value="1"/>
</dbReference>
<dbReference type="PANTHER" id="PTHR43649">
    <property type="entry name" value="ARABINOSE-BINDING PROTEIN-RELATED"/>
    <property type="match status" value="1"/>
</dbReference>
<comment type="caution">
    <text evidence="3">The sequence shown here is derived from an EMBL/GenBank/DDBJ whole genome shotgun (WGS) entry which is preliminary data.</text>
</comment>
<sequence>MAPKMTKAASLSLAAVLASMSLLSACSSNSNSNSNAGNAGSDGGSASAGTASSPAASGKQVTLKVELFDRGNSPSPYTITDSYLTKYIQDNFGTPNNIKMEFVPVPRSEEIKKLNVLMASGSDVPDIVFTYDSATFNRYAQQGGLTDLSDLLNQYGSNLKTFLGDDALAYGVYDGKQLAIPGKRSILGKYSSFIRTDWLDALGMKAPTTTQELYDTLVAFKQKDPGKTGGKVIPYGMSIEPAQYDPLIWSFIQPMTDEQRFTLTQKLGSNEYPTLLPGFKDALQFYNKLYNEGLISKDFGLDKDKKQMTQDIQNGLVGFLTEDYPNLYYADGTYENLLKTVPTAKLDPIDAFTNSEGKHAKPAYAPNGMYIMIPKSSEHAAEAVKYLDWMAQKDNMLALQNGVEGENYEMKDGIPIVKTDAPQDIIDRIYNYGDIVILANGKFTGDEEKDKQAFAAGFPPAYQENLRKALDISVTDTFAPLLIDRPIEAEAKYGTALQDKYEEFIVKAATAKPANFESAYESALKDYMQSGGQAILDERTKLYQEKK</sequence>
<gene>
    <name evidence="3" type="ORF">KB449_02155</name>
</gene>
<organism evidence="3 4">
    <name type="scientific">Cohnella hashimotonis</name>
    <dbReference type="NCBI Taxonomy" id="2826895"/>
    <lineage>
        <taxon>Bacteria</taxon>
        <taxon>Bacillati</taxon>
        <taxon>Bacillota</taxon>
        <taxon>Bacilli</taxon>
        <taxon>Bacillales</taxon>
        <taxon>Paenibacillaceae</taxon>
        <taxon>Cohnella</taxon>
    </lineage>
</organism>
<dbReference type="InterPro" id="IPR050490">
    <property type="entry name" value="Bact_solute-bd_prot1"/>
</dbReference>
<reference evidence="3" key="1">
    <citation type="submission" date="2023-04" db="EMBL/GenBank/DDBJ databases">
        <title>Comparative genomic analysis of Cohnella hashimotonis sp. nov., isolated from the International Space Station.</title>
        <authorList>
            <person name="Venkateswaran K."/>
            <person name="Simpson A."/>
        </authorList>
    </citation>
    <scope>NUCLEOTIDE SEQUENCE</scope>
    <source>
        <strain evidence="3">F6_2S_P_1</strain>
    </source>
</reference>
<feature type="signal peptide" evidence="2">
    <location>
        <begin position="1"/>
        <end position="24"/>
    </location>
</feature>
<keyword evidence="2" id="KW-0732">Signal</keyword>
<dbReference type="InterPro" id="IPR006059">
    <property type="entry name" value="SBP"/>
</dbReference>
<accession>A0ABT6TAE1</accession>